<comment type="similarity">
    <text evidence="2">Belongs to the enoyl-CoA hydratase/isomerase family.</text>
</comment>
<accession>A0A9E5MML4</accession>
<gene>
    <name evidence="5" type="ORF">G8770_15800</name>
</gene>
<organism evidence="5 6">
    <name type="scientific">Pseudomaricurvus hydrocarbonicus</name>
    <dbReference type="NCBI Taxonomy" id="1470433"/>
    <lineage>
        <taxon>Bacteria</taxon>
        <taxon>Pseudomonadati</taxon>
        <taxon>Pseudomonadota</taxon>
        <taxon>Gammaproteobacteria</taxon>
        <taxon>Cellvibrionales</taxon>
        <taxon>Cellvibrionaceae</taxon>
        <taxon>Pseudomaricurvus</taxon>
    </lineage>
</organism>
<dbReference type="PANTHER" id="PTHR43684:SF1">
    <property type="entry name" value="ENOYL-COA DELTA ISOMERASE 2"/>
    <property type="match status" value="1"/>
</dbReference>
<dbReference type="InterPro" id="IPR014748">
    <property type="entry name" value="Enoyl-CoA_hydra_C"/>
</dbReference>
<keyword evidence="3" id="KW-0576">Peroxisome</keyword>
<sequence length="263" mass="28488">MSRFETLTYTLNHQIATITLNRPEVRNALNRQMRSELVTAFHDAGDDPQVRVILLAGAGKGFCAGADLGEPRTGSDAEGFITELMRREYSPLIKAIANAPKPVISVVNGAAAGVGGALAMACDLMVMAEDAYLYSAFGAISLIPDGGSHKFLQSYLGSKKAYEMIAFSQRLSAQQCEAAGMVNRVFPAGSLLQDALTWAAALTEQAPLTLRLSKQILQQTATENLDVCLEQEALLQNITFRSEDFEEGSKAFFEKRKAVFKGQ</sequence>
<keyword evidence="4" id="KW-0413">Isomerase</keyword>
<dbReference type="RefSeq" id="WP_167188912.1">
    <property type="nucleotide sequence ID" value="NZ_JAAONZ010000013.1"/>
</dbReference>
<evidence type="ECO:0000256" key="2">
    <source>
        <dbReference type="ARBA" id="ARBA00005254"/>
    </source>
</evidence>
<dbReference type="PANTHER" id="PTHR43684">
    <property type="match status" value="1"/>
</dbReference>
<evidence type="ECO:0000313" key="5">
    <source>
        <dbReference type="EMBL" id="NHO67015.1"/>
    </source>
</evidence>
<name>A0A9E5MML4_9GAMM</name>
<dbReference type="AlphaFoldDB" id="A0A9E5MML4"/>
<dbReference type="Gene3D" id="1.10.12.10">
    <property type="entry name" value="Lyase 2-enoyl-coa Hydratase, Chain A, domain 2"/>
    <property type="match status" value="1"/>
</dbReference>
<dbReference type="Pfam" id="PF00378">
    <property type="entry name" value="ECH_1"/>
    <property type="match status" value="1"/>
</dbReference>
<dbReference type="Gene3D" id="3.90.226.10">
    <property type="entry name" value="2-enoyl-CoA Hydratase, Chain A, domain 1"/>
    <property type="match status" value="1"/>
</dbReference>
<comment type="subcellular location">
    <subcellularLocation>
        <location evidence="1">Peroxisome</location>
    </subcellularLocation>
</comment>
<proteinExistence type="inferred from homology"/>
<dbReference type="SUPFAM" id="SSF52096">
    <property type="entry name" value="ClpP/crotonase"/>
    <property type="match status" value="1"/>
</dbReference>
<dbReference type="InterPro" id="IPR051053">
    <property type="entry name" value="ECH/Chromodomain_protein"/>
</dbReference>
<evidence type="ECO:0000256" key="3">
    <source>
        <dbReference type="ARBA" id="ARBA00023140"/>
    </source>
</evidence>
<evidence type="ECO:0000256" key="1">
    <source>
        <dbReference type="ARBA" id="ARBA00004275"/>
    </source>
</evidence>
<comment type="caution">
    <text evidence="5">The sequence shown here is derived from an EMBL/GenBank/DDBJ whole genome shotgun (WGS) entry which is preliminary data.</text>
</comment>
<dbReference type="GO" id="GO:0004165">
    <property type="term" value="F:delta(3)-delta(2)-enoyl-CoA isomerase activity"/>
    <property type="evidence" value="ECO:0007669"/>
    <property type="project" value="UniProtKB-ARBA"/>
</dbReference>
<keyword evidence="6" id="KW-1185">Reference proteome</keyword>
<dbReference type="Proteomes" id="UP000787472">
    <property type="component" value="Unassembled WGS sequence"/>
</dbReference>
<evidence type="ECO:0000256" key="4">
    <source>
        <dbReference type="ARBA" id="ARBA00023235"/>
    </source>
</evidence>
<dbReference type="CDD" id="cd06558">
    <property type="entry name" value="crotonase-like"/>
    <property type="match status" value="1"/>
</dbReference>
<dbReference type="InterPro" id="IPR001753">
    <property type="entry name" value="Enoyl-CoA_hydra/iso"/>
</dbReference>
<protein>
    <submittedName>
        <fullName evidence="5">Enoyl-CoA hydratase/isomerase family protein</fullName>
    </submittedName>
</protein>
<dbReference type="EMBL" id="JAAONZ010000013">
    <property type="protein sequence ID" value="NHO67015.1"/>
    <property type="molecule type" value="Genomic_DNA"/>
</dbReference>
<dbReference type="InterPro" id="IPR029045">
    <property type="entry name" value="ClpP/crotonase-like_dom_sf"/>
</dbReference>
<evidence type="ECO:0000313" key="6">
    <source>
        <dbReference type="Proteomes" id="UP000787472"/>
    </source>
</evidence>
<reference evidence="5" key="1">
    <citation type="submission" date="2020-03" db="EMBL/GenBank/DDBJ databases">
        <authorList>
            <person name="Guo F."/>
        </authorList>
    </citation>
    <scope>NUCLEOTIDE SEQUENCE</scope>
    <source>
        <strain evidence="5">JCM 30134</strain>
    </source>
</reference>